<evidence type="ECO:0000256" key="11">
    <source>
        <dbReference type="ARBA" id="ARBA00022840"/>
    </source>
</evidence>
<dbReference type="PROSITE" id="PS51190">
    <property type="entry name" value="FATC"/>
    <property type="match status" value="1"/>
</dbReference>
<dbReference type="CDD" id="cd05171">
    <property type="entry name" value="PIKKc_ATM"/>
    <property type="match status" value="1"/>
</dbReference>
<comment type="caution">
    <text evidence="21">The sequence shown here is derived from an EMBL/GenBank/DDBJ whole genome shotgun (WGS) entry which is preliminary data.</text>
</comment>
<comment type="similarity">
    <text evidence="2 16">Belongs to the PI3/PI4-kinase family. ATM subfamily.</text>
</comment>
<evidence type="ECO:0000256" key="13">
    <source>
        <dbReference type="ARBA" id="ARBA00025079"/>
    </source>
</evidence>
<evidence type="ECO:0000256" key="17">
    <source>
        <dbReference type="SAM" id="MobiDB-lite"/>
    </source>
</evidence>
<proteinExistence type="inferred from homology"/>
<dbReference type="SMART" id="SM01343">
    <property type="entry name" value="FATC"/>
    <property type="match status" value="1"/>
</dbReference>
<keyword evidence="8 16" id="KW-0547">Nucleotide-binding</keyword>
<feature type="compositionally biased region" description="Polar residues" evidence="17">
    <location>
        <begin position="181"/>
        <end position="198"/>
    </location>
</feature>
<protein>
    <recommendedName>
        <fullName evidence="5 16">Serine/threonine-protein kinase Tel1</fullName>
        <ecNumber evidence="4 16">2.7.11.1</ecNumber>
    </recommendedName>
</protein>
<dbReference type="Proteomes" id="UP001521222">
    <property type="component" value="Unassembled WGS sequence"/>
</dbReference>
<dbReference type="PROSITE" id="PS00915">
    <property type="entry name" value="PI3_4_KINASE_1"/>
    <property type="match status" value="1"/>
</dbReference>
<dbReference type="SMART" id="SM00146">
    <property type="entry name" value="PI3Kc"/>
    <property type="match status" value="1"/>
</dbReference>
<evidence type="ECO:0000313" key="21">
    <source>
        <dbReference type="EMBL" id="KAL1594216.1"/>
    </source>
</evidence>
<evidence type="ECO:0000256" key="5">
    <source>
        <dbReference type="ARBA" id="ARBA00014619"/>
    </source>
</evidence>
<feature type="region of interest" description="Disordered" evidence="17">
    <location>
        <begin position="2870"/>
        <end position="2898"/>
    </location>
</feature>
<dbReference type="Pfam" id="PF11640">
    <property type="entry name" value="TAN"/>
    <property type="match status" value="1"/>
</dbReference>
<keyword evidence="22" id="KW-1185">Reference proteome</keyword>
<accession>A0ABR3QPY5</accession>
<evidence type="ECO:0000259" key="19">
    <source>
        <dbReference type="PROSITE" id="PS51189"/>
    </source>
</evidence>
<dbReference type="InterPro" id="IPR003152">
    <property type="entry name" value="FATC_dom"/>
</dbReference>
<dbReference type="PANTHER" id="PTHR37079">
    <property type="entry name" value="SERINE/THREONINE-PROTEIN KINASE ATM"/>
    <property type="match status" value="1"/>
</dbReference>
<dbReference type="InterPro" id="IPR038980">
    <property type="entry name" value="ATM_plant"/>
</dbReference>
<keyword evidence="7 16" id="KW-0808">Transferase</keyword>
<dbReference type="InterPro" id="IPR016024">
    <property type="entry name" value="ARM-type_fold"/>
</dbReference>
<dbReference type="EMBL" id="JAKIXB020000036">
    <property type="protein sequence ID" value="KAL1594216.1"/>
    <property type="molecule type" value="Genomic_DNA"/>
</dbReference>
<feature type="domain" description="FATC" evidence="20">
    <location>
        <begin position="2933"/>
        <end position="2965"/>
    </location>
</feature>
<dbReference type="InterPro" id="IPR018936">
    <property type="entry name" value="PI3/4_kinase_CS"/>
</dbReference>
<keyword evidence="16" id="KW-0779">Telomere</keyword>
<evidence type="ECO:0000256" key="10">
    <source>
        <dbReference type="ARBA" id="ARBA00022777"/>
    </source>
</evidence>
<feature type="domain" description="PI3K/PI4K catalytic" evidence="18">
    <location>
        <begin position="2591"/>
        <end position="2910"/>
    </location>
</feature>
<keyword evidence="10 16" id="KW-0418">Kinase</keyword>
<keyword evidence="16" id="KW-0158">Chromosome</keyword>
<evidence type="ECO:0000256" key="6">
    <source>
        <dbReference type="ARBA" id="ARBA00022527"/>
    </source>
</evidence>
<feature type="region of interest" description="Disordered" evidence="17">
    <location>
        <begin position="181"/>
        <end position="217"/>
    </location>
</feature>
<dbReference type="InterPro" id="IPR021668">
    <property type="entry name" value="TAN"/>
</dbReference>
<comment type="subcellular location">
    <subcellularLocation>
        <location evidence="16">Chromosome</location>
        <location evidence="16">Telomere</location>
    </subcellularLocation>
    <subcellularLocation>
        <location evidence="1 16">Nucleus</location>
    </subcellularLocation>
</comment>
<organism evidence="21 22">
    <name type="scientific">Nothophoma quercina</name>
    <dbReference type="NCBI Taxonomy" id="749835"/>
    <lineage>
        <taxon>Eukaryota</taxon>
        <taxon>Fungi</taxon>
        <taxon>Dikarya</taxon>
        <taxon>Ascomycota</taxon>
        <taxon>Pezizomycotina</taxon>
        <taxon>Dothideomycetes</taxon>
        <taxon>Pleosporomycetidae</taxon>
        <taxon>Pleosporales</taxon>
        <taxon>Pleosporineae</taxon>
        <taxon>Didymellaceae</taxon>
        <taxon>Nothophoma</taxon>
    </lineage>
</organism>
<feature type="compositionally biased region" description="Basic and acidic residues" evidence="17">
    <location>
        <begin position="204"/>
        <end position="217"/>
    </location>
</feature>
<evidence type="ECO:0000256" key="9">
    <source>
        <dbReference type="ARBA" id="ARBA00022763"/>
    </source>
</evidence>
<dbReference type="SUPFAM" id="SSF48371">
    <property type="entry name" value="ARM repeat"/>
    <property type="match status" value="1"/>
</dbReference>
<evidence type="ECO:0000256" key="3">
    <source>
        <dbReference type="ARBA" id="ARBA00011370"/>
    </source>
</evidence>
<gene>
    <name evidence="21" type="primary">TEL1</name>
    <name evidence="21" type="ORF">SLS59_008838</name>
</gene>
<keyword evidence="16" id="KW-0156">Chromatin regulator</keyword>
<dbReference type="PROSITE" id="PS51189">
    <property type="entry name" value="FAT"/>
    <property type="match status" value="1"/>
</dbReference>
<dbReference type="Pfam" id="PF00454">
    <property type="entry name" value="PI3_PI4_kinase"/>
    <property type="match status" value="1"/>
</dbReference>
<dbReference type="InterPro" id="IPR000403">
    <property type="entry name" value="PI3/4_kinase_cat_dom"/>
</dbReference>
<evidence type="ECO:0000256" key="2">
    <source>
        <dbReference type="ARBA" id="ARBA00010769"/>
    </source>
</evidence>
<dbReference type="PANTHER" id="PTHR37079:SF4">
    <property type="entry name" value="SERINE_THREONINE-PROTEIN KINASE ATM"/>
    <property type="match status" value="1"/>
</dbReference>
<dbReference type="InterPro" id="IPR036940">
    <property type="entry name" value="PI3/4_kinase_cat_sf"/>
</dbReference>
<comment type="catalytic activity">
    <reaction evidence="15">
        <text>L-seryl-[protein] + ATP = O-phospho-L-seryl-[protein] + ADP + H(+)</text>
        <dbReference type="Rhea" id="RHEA:17989"/>
        <dbReference type="Rhea" id="RHEA-COMP:9863"/>
        <dbReference type="Rhea" id="RHEA-COMP:11604"/>
        <dbReference type="ChEBI" id="CHEBI:15378"/>
        <dbReference type="ChEBI" id="CHEBI:29999"/>
        <dbReference type="ChEBI" id="CHEBI:30616"/>
        <dbReference type="ChEBI" id="CHEBI:83421"/>
        <dbReference type="ChEBI" id="CHEBI:456216"/>
        <dbReference type="EC" id="2.7.11.1"/>
    </reaction>
</comment>
<evidence type="ECO:0000256" key="4">
    <source>
        <dbReference type="ARBA" id="ARBA00012513"/>
    </source>
</evidence>
<evidence type="ECO:0000256" key="1">
    <source>
        <dbReference type="ARBA" id="ARBA00004123"/>
    </source>
</evidence>
<evidence type="ECO:0000256" key="12">
    <source>
        <dbReference type="ARBA" id="ARBA00023242"/>
    </source>
</evidence>
<evidence type="ECO:0000259" key="18">
    <source>
        <dbReference type="PROSITE" id="PS50290"/>
    </source>
</evidence>
<dbReference type="InterPro" id="IPR011009">
    <property type="entry name" value="Kinase-like_dom_sf"/>
</dbReference>
<keyword evidence="11 16" id="KW-0067">ATP-binding</keyword>
<evidence type="ECO:0000313" key="22">
    <source>
        <dbReference type="Proteomes" id="UP001521222"/>
    </source>
</evidence>
<dbReference type="PROSITE" id="PS50290">
    <property type="entry name" value="PI3_4_KINASE_3"/>
    <property type="match status" value="1"/>
</dbReference>
<comment type="function">
    <text evidence="13 16">Serine/threonine protein kinase which activates checkpoint signaling upon genotoxic stresses such as ionizing radiation (IR), ultraviolet light (UV), or DNA replication stalling, thereby acting as a DNA damage sensor. Recognizes the substrate consensus sequence [ST]-Q. Phosphorylates histone H2A to form H2AS128ph (gamma-H2A) at sites of DNA damage, involved in the regulation of DNA damage response mechanism. Required for the control of telomere length and genome stability.</text>
</comment>
<evidence type="ECO:0000256" key="7">
    <source>
        <dbReference type="ARBA" id="ARBA00022679"/>
    </source>
</evidence>
<feature type="domain" description="FAT" evidence="19">
    <location>
        <begin position="1871"/>
        <end position="2477"/>
    </location>
</feature>
<dbReference type="Gene3D" id="3.30.1010.10">
    <property type="entry name" value="Phosphatidylinositol 3-kinase Catalytic Subunit, Chain A, domain 4"/>
    <property type="match status" value="1"/>
</dbReference>
<keyword evidence="9 16" id="KW-0227">DNA damage</keyword>
<comment type="catalytic activity">
    <reaction evidence="14 16">
        <text>L-threonyl-[protein] + ATP = O-phospho-L-threonyl-[protein] + ADP + H(+)</text>
        <dbReference type="Rhea" id="RHEA:46608"/>
        <dbReference type="Rhea" id="RHEA-COMP:11060"/>
        <dbReference type="Rhea" id="RHEA-COMP:11605"/>
        <dbReference type="ChEBI" id="CHEBI:15378"/>
        <dbReference type="ChEBI" id="CHEBI:30013"/>
        <dbReference type="ChEBI" id="CHEBI:30616"/>
        <dbReference type="ChEBI" id="CHEBI:61977"/>
        <dbReference type="ChEBI" id="CHEBI:456216"/>
        <dbReference type="EC" id="2.7.11.1"/>
    </reaction>
</comment>
<reference evidence="21 22" key="1">
    <citation type="submission" date="2024-02" db="EMBL/GenBank/DDBJ databases">
        <title>De novo assembly and annotation of 12 fungi associated with fruit tree decline syndrome in Ontario, Canada.</title>
        <authorList>
            <person name="Sulman M."/>
            <person name="Ellouze W."/>
            <person name="Ilyukhin E."/>
        </authorList>
    </citation>
    <scope>NUCLEOTIDE SEQUENCE [LARGE SCALE GENOMIC DNA]</scope>
    <source>
        <strain evidence="21 22">M97-236</strain>
    </source>
</reference>
<dbReference type="EC" id="2.7.11.1" evidence="4 16"/>
<evidence type="ECO:0000256" key="16">
    <source>
        <dbReference type="RuleBase" id="RU365027"/>
    </source>
</evidence>
<keyword evidence="6 16" id="KW-0723">Serine/threonine-protein kinase</keyword>
<name>A0ABR3QPY5_9PLEO</name>
<evidence type="ECO:0000256" key="8">
    <source>
        <dbReference type="ARBA" id="ARBA00022741"/>
    </source>
</evidence>
<evidence type="ECO:0000259" key="20">
    <source>
        <dbReference type="PROSITE" id="PS51190"/>
    </source>
</evidence>
<dbReference type="Pfam" id="PF02260">
    <property type="entry name" value="FATC"/>
    <property type="match status" value="1"/>
</dbReference>
<keyword evidence="12 16" id="KW-0539">Nucleus</keyword>
<dbReference type="PROSITE" id="PS00916">
    <property type="entry name" value="PI3_4_KINASE_2"/>
    <property type="match status" value="1"/>
</dbReference>
<evidence type="ECO:0000256" key="15">
    <source>
        <dbReference type="ARBA" id="ARBA00048679"/>
    </source>
</evidence>
<dbReference type="InterPro" id="IPR044107">
    <property type="entry name" value="PIKKc_ATM"/>
</dbReference>
<dbReference type="InterPro" id="IPR014009">
    <property type="entry name" value="PIK_FAT"/>
</dbReference>
<dbReference type="Gene3D" id="1.10.1070.11">
    <property type="entry name" value="Phosphatidylinositol 3-/4-kinase, catalytic domain"/>
    <property type="match status" value="1"/>
</dbReference>
<dbReference type="SUPFAM" id="SSF56112">
    <property type="entry name" value="Protein kinase-like (PK-like)"/>
    <property type="match status" value="1"/>
</dbReference>
<sequence length="2965" mass="332230">MGATNKAPQSTNIQDAKLKIQSSVVKNRGDGLKELIHILKHNRGRPSLEALGNKAYLALCETLFQCLRDVLVSSKGKGDKAKAHIPLCATAIRLVVASGVRTIKSSTVEVIIDTIVELLPTKDGSPNKLLEDLPRTLRMLLEYPPHVERLSLDCWQASVDFCIDSLAGSSIEAEVEAPNSWSTNVSSRGRTPFDSTDASMARGSPREPVTRTKSKTDDFPHSTEDFIHCLLALARATNAPLIDRAEAIMTAFLYFLRRRSGRGSVAAAALAGINAVLARTALQSLDLTKRITAELLPHMKVMWSEQALRDEMLITLTYTEAHISALVADLDNSTACADLEAVLETMYADYRTRKETTMHQYLEEDHLCFRHLGAADADTHPLNTKVFSMETEHLRSEGLWATVYAIARFSSMLDRRKRALAHEREDDGESLSKRARIELLFDEYTRHIAEPRSSAKRAALQVVAFSVQEGPVDEDELQSLLERLTPCISDESAAHSVWSMVALAAAAFQVSAKHPPLLSQWVSVWQSASRAVTTSSLSRAASHLMDVLLKLEIVPFTAVSDTIQSMLVSIEMTGPSILTESSSSLLTTIVRERMKENPTHFNQTAERIVSWVFSKWTPSLWSERTYAAANASHCNARDVLKLLYACLDIPSSLPDPSPFLVLGPISQARARRDRYRTLAQYLLLLKDDVQYLAKLPKLSDTSRAPVTERQPTNLETRVLEFCLSEVDKTRERWQEASQANLANITSDMMRIIANLCIVAPAVAGLSDVQDRRASALEASTDKLVYAFVSTLTKPQIEQYKIDAVLETCTKCLPDLQYLEKLEPNIFRQTGVSILSRHLTKALGDRREVKQSFYAEEDDFMDIDEGDDSQMTSNLSSIGNDVPRHAEYAETDIAALRASTTTYLHLIAAVTDSIDQDDSQIPSSFVDHLISLNENEVLHSRQIIRSLLHSGLKLTRGDCLNLLERLSEALMAPRAREYNTSEVANGMLVEILIGTALVWGPDDKDPEAKVLYENVEDMYAYFVKGLEENGVRRSPHLQEVISSFLHGLLKHHPNLGQDPKVPSVRTSLFSLLSESEITVKYHIAERLPSMFEDFVLSEHDKILQDVDSSLPGEADGLEGIAVRLLVLSKLAARWHTLLRSSMYRIFATAGSVKLAAWHAQRCIFTVAECKGISSSKQLFQLFAPQLLYTWLDRGNKLASVPHLIFGYATLTDLFQDVEAEAVGQAMMFGRKDELDYIAKQLDTPIPDLLSKNLAKAAAYTISWDICRGFARNKAEPSYANLLKDLTGSDKYFNLVQKQFPQVLAYIVQTIDQEERIGKSLEKKPAFTPAAKVLKEMLNISHSVQDVKTGIEPSFNAFYLPDQLERLCRRTGDDPVGFWNASTYTFVIRALLDRIHPALGSLYAMSIVRKIRIVVALAGPVAYEGYPLQMTLQSLRPFLTDIQCAEDTVGIMQHLFERGSQYLKQQLSFVTGIGLSILISIRVFLGTAQDSTTQQSQHMATMTTANRFHTWLTEYLKSHAEAISLDERPSAVKAFRTITNAASQVRAEGNSVRGSEESTLLIEILNDVRSGRRLLNKTSREVALNLLCQDFQLAATAREDVLGKDKDAAAYAGLVWESCRRSNVGKGYLLWAARVLGRAFSAHGAIEQSTPVSRRLIPSGQSSKDPLGKTSKETIIREVVDLFYSDNRNEVSLAENAVRYLIARLPKSDRQYEAEIYSAIPDAVGKALILYVPDSSVTALIASSEALELAAAPTKDKTVATWVRDLTVALCAVASDDPILGAIPALLHGIEHMAERLFPYILHLVLLAEYEEERSVREAISTAVAAWFCECDTKGAPYVRIIIKAILYLRSQPVPKEVTRVDRDRWLEIDYLEASRAATTCAMYRSALLFAETSSGQPIVKNASRRSSVLVAPPKLPTGLQLAIYKNLDEPDSFYGVDRGSSLSAVLDRLDYEGDGVKSLIFRGARLDSQMRRQNELDLLDTRGTVKSLIMLNMNSVTHSLLSNDQFRDTGDDAVESTLHTARKLGQWDIKAPETNHTESATLFKAFQGLHMAKTPEQARENFDQQMLATMTFLSGRNTSSVPIKTRLRTLAALTEADEVLRADNTDYLLDVWDRMKARERWMRAGEYTDVRQLLSSRETLFSVLSTNNAVVGSLHTRTATIRNMEVEALVSSSSISRRHGAIQESLASVTYLSDIVPKCKSAGLDIEATAQHEVANVLWEQGETDTSIRMRQNLIDHASFDSQIVELSLPVLLARLGHHLAEARLAKPDAIMQDYLEPAIRELKGQQQGPGAGQVFHEFALFCDKQLQSPEAAEDLDRIKTVMDRKLQEYHDFIKLAKTDKSKGMRDTYQRSARRAKTWYELDNTEYERMRKGREQFLRQCLENYLLSLAASDEYNNDALRVFALWIEYADTDLANEAVKLYLDKVPSGKFALLMNQLSSRLQNEDTPFQRRLLKLVYRICIEHPYHGMHQIFAIQMKVGPITREDVARSKDESARSRQKAAMQIADALSKDKKAKHHWSSIYQSNEIYHNLAMFKSEKESTQQGRELPLDRYQESKELLTTIPKLYVPPATLQVEVRPNMDYEDLPRIQRFKSTMSIANGLSAPKIITAMGTDGKPYKQLFKSGNDDLRQDAIMEQVFDQVSRLLKNHTATRIRNIGIRTYKVLPLSTRSGLMEFVPNTLPLHTWVMPAHERYYPNDYKSDRCRKEIGACQSDSLSTRVKVWKKVTENFHPVMRYFLLERFEDPDEWFERRLAYTRSTAAISILGHVLGLGDRHCHNILLDEKSGEVVHIDLGVSFEAGRVLPIPEVVPFRLTRDLVDAMGYTKTEGVFRRSCEFTMDTLREERESIMTLLNVLRYDPLVNWSVTPTKAKRMQEGDANTARGQSVAPGGTPAPPGSAVDQVETVHESLKKKEREEQAGEAGRALSVVEKKLSKTLSTKATVNELIQQATDEKNLAVLYMGWASYA</sequence>
<comment type="subunit">
    <text evidence="3">Associates with DNA double-strand breaks.</text>
</comment>
<dbReference type="GO" id="GO:0016301">
    <property type="term" value="F:kinase activity"/>
    <property type="evidence" value="ECO:0007669"/>
    <property type="project" value="UniProtKB-KW"/>
</dbReference>
<evidence type="ECO:0000256" key="14">
    <source>
        <dbReference type="ARBA" id="ARBA00047899"/>
    </source>
</evidence>
<dbReference type="SMART" id="SM01342">
    <property type="entry name" value="TAN"/>
    <property type="match status" value="1"/>
</dbReference>